<protein>
    <submittedName>
        <fullName evidence="1">Uncharacterized protein</fullName>
    </submittedName>
</protein>
<proteinExistence type="predicted"/>
<organism evidence="1 2">
    <name type="scientific">Rhizophagus clarus</name>
    <dbReference type="NCBI Taxonomy" id="94130"/>
    <lineage>
        <taxon>Eukaryota</taxon>
        <taxon>Fungi</taxon>
        <taxon>Fungi incertae sedis</taxon>
        <taxon>Mucoromycota</taxon>
        <taxon>Glomeromycotina</taxon>
        <taxon>Glomeromycetes</taxon>
        <taxon>Glomerales</taxon>
        <taxon>Glomeraceae</taxon>
        <taxon>Rhizophagus</taxon>
    </lineage>
</organism>
<evidence type="ECO:0000313" key="1">
    <source>
        <dbReference type="EMBL" id="GES80709.1"/>
    </source>
</evidence>
<dbReference type="AlphaFoldDB" id="A0A8H3L4W4"/>
<gene>
    <name evidence="1" type="ORF">RCL2_000797400</name>
</gene>
<dbReference type="EMBL" id="BLAL01000051">
    <property type="protein sequence ID" value="GES80709.1"/>
    <property type="molecule type" value="Genomic_DNA"/>
</dbReference>
<evidence type="ECO:0000313" key="2">
    <source>
        <dbReference type="Proteomes" id="UP000615446"/>
    </source>
</evidence>
<dbReference type="OrthoDB" id="2393268at2759"/>
<reference evidence="1" key="1">
    <citation type="submission" date="2019-10" db="EMBL/GenBank/DDBJ databases">
        <title>Conservation and host-specific expression of non-tandemly repeated heterogenous ribosome RNA gene in arbuscular mycorrhizal fungi.</title>
        <authorList>
            <person name="Maeda T."/>
            <person name="Kobayashi Y."/>
            <person name="Nakagawa T."/>
            <person name="Ezawa T."/>
            <person name="Yamaguchi K."/>
            <person name="Bino T."/>
            <person name="Nishimoto Y."/>
            <person name="Shigenobu S."/>
            <person name="Kawaguchi M."/>
        </authorList>
    </citation>
    <scope>NUCLEOTIDE SEQUENCE</scope>
    <source>
        <strain evidence="1">HR1</strain>
    </source>
</reference>
<dbReference type="Proteomes" id="UP000615446">
    <property type="component" value="Unassembled WGS sequence"/>
</dbReference>
<name>A0A8H3L4W4_9GLOM</name>
<sequence>MRKIKVKHDQLFFDENNKSAIYSREVYHPHEEIENVYWFRNALKAVGMSSILWQIDEINLQKSKILKCVKKPKEVKIYNPILRIRFSIAVAKYNGSKCYYIEVDTPFNNSSIQRYGWVKNETYWSFIAINNPDNSMAEFRNTQSNNEFEIKLLEQTCAGWYNRNNGTQLHKNNSIEFNHWTEFVIATTIVFEEGVFSDENRLLHHSCNIN</sequence>
<comment type="caution">
    <text evidence="1">The sequence shown here is derived from an EMBL/GenBank/DDBJ whole genome shotgun (WGS) entry which is preliminary data.</text>
</comment>
<accession>A0A8H3L4W4</accession>